<protein>
    <submittedName>
        <fullName evidence="1">Uncharacterized protein</fullName>
    </submittedName>
</protein>
<name>A0A1W2DV81_9FIRM</name>
<organism evidence="1 2">
    <name type="scientific">Sporomusa malonica</name>
    <dbReference type="NCBI Taxonomy" id="112901"/>
    <lineage>
        <taxon>Bacteria</taxon>
        <taxon>Bacillati</taxon>
        <taxon>Bacillota</taxon>
        <taxon>Negativicutes</taxon>
        <taxon>Selenomonadales</taxon>
        <taxon>Sporomusaceae</taxon>
        <taxon>Sporomusa</taxon>
    </lineage>
</organism>
<accession>A0A1W2DV81</accession>
<reference evidence="1 2" key="1">
    <citation type="submission" date="2017-04" db="EMBL/GenBank/DDBJ databases">
        <authorList>
            <person name="Afonso C.L."/>
            <person name="Miller P.J."/>
            <person name="Scott M.A."/>
            <person name="Spackman E."/>
            <person name="Goraichik I."/>
            <person name="Dimitrov K.M."/>
            <person name="Suarez D.L."/>
            <person name="Swayne D.E."/>
        </authorList>
    </citation>
    <scope>NUCLEOTIDE SEQUENCE [LARGE SCALE GENOMIC DNA]</scope>
    <source>
        <strain evidence="1 2">DSM 5090</strain>
    </source>
</reference>
<proteinExistence type="predicted"/>
<evidence type="ECO:0000313" key="1">
    <source>
        <dbReference type="EMBL" id="SMD01394.1"/>
    </source>
</evidence>
<dbReference type="STRING" id="112901.SAMN04488500_118100"/>
<evidence type="ECO:0000313" key="2">
    <source>
        <dbReference type="Proteomes" id="UP000192738"/>
    </source>
</evidence>
<dbReference type="EMBL" id="FWXI01000018">
    <property type="protein sequence ID" value="SMD01394.1"/>
    <property type="molecule type" value="Genomic_DNA"/>
</dbReference>
<dbReference type="Proteomes" id="UP000192738">
    <property type="component" value="Unassembled WGS sequence"/>
</dbReference>
<gene>
    <name evidence="1" type="ORF">SAMN04488500_118100</name>
</gene>
<sequence>MHVSTLSVRTNELEQYSNIERNPKQLRMCRTKRVAKLSALPQSTDVEINDSLADQITSITYDKAIALIRVNCPTPECTDNWVMNVLQAVGACGVACDLVSIQPRQLSFTIHNRLLEEVQGCFEQLECYPEVVTECVRLSIRCIGGQPLLNTITAVTETIAQGNIPLLRLAESYGLIEVLIEARYISEVKRNLEKRFRVQNALNISSFVRI</sequence>
<dbReference type="AlphaFoldDB" id="A0A1W2DV81"/>
<dbReference type="Gene3D" id="3.30.2130.10">
    <property type="entry name" value="VC0802-like"/>
    <property type="match status" value="1"/>
</dbReference>
<keyword evidence="2" id="KW-1185">Reference proteome</keyword>